<accession>A0A0R3UBM8</accession>
<dbReference type="EMBL" id="UXSR01001494">
    <property type="protein sequence ID" value="VDD78324.1"/>
    <property type="molecule type" value="Genomic_DNA"/>
</dbReference>
<reference evidence="4" key="1">
    <citation type="submission" date="2017-02" db="UniProtKB">
        <authorList>
            <consortium name="WormBaseParasite"/>
        </authorList>
    </citation>
    <scope>IDENTIFICATION</scope>
</reference>
<organism evidence="4">
    <name type="scientific">Mesocestoides corti</name>
    <name type="common">Flatworm</name>
    <dbReference type="NCBI Taxonomy" id="53468"/>
    <lineage>
        <taxon>Eukaryota</taxon>
        <taxon>Metazoa</taxon>
        <taxon>Spiralia</taxon>
        <taxon>Lophotrochozoa</taxon>
        <taxon>Platyhelminthes</taxon>
        <taxon>Cestoda</taxon>
        <taxon>Eucestoda</taxon>
        <taxon>Cyclophyllidea</taxon>
        <taxon>Mesocestoididae</taxon>
        <taxon>Mesocestoides</taxon>
    </lineage>
</organism>
<reference evidence="2 3" key="2">
    <citation type="submission" date="2018-10" db="EMBL/GenBank/DDBJ databases">
        <authorList>
            <consortium name="Pathogen Informatics"/>
        </authorList>
    </citation>
    <scope>NUCLEOTIDE SEQUENCE [LARGE SCALE GENOMIC DNA]</scope>
</reference>
<dbReference type="WBParaSite" id="MCOS_0000432601-mRNA-1">
    <property type="protein sequence ID" value="MCOS_0000432601-mRNA-1"/>
    <property type="gene ID" value="MCOS_0000432601"/>
</dbReference>
<sequence>MVETEEKKTKKKKKKKEQKGRCDNEAEADTCRVQWTRIIMNAILMRKSVHGYHPAARVVKAIPNPFATLSFVGI</sequence>
<feature type="compositionally biased region" description="Basic residues" evidence="1">
    <location>
        <begin position="9"/>
        <end position="18"/>
    </location>
</feature>
<feature type="region of interest" description="Disordered" evidence="1">
    <location>
        <begin position="1"/>
        <end position="26"/>
    </location>
</feature>
<name>A0A0R3UBM8_MESCO</name>
<evidence type="ECO:0000256" key="1">
    <source>
        <dbReference type="SAM" id="MobiDB-lite"/>
    </source>
</evidence>
<dbReference type="AlphaFoldDB" id="A0A0R3UBM8"/>
<evidence type="ECO:0000313" key="2">
    <source>
        <dbReference type="EMBL" id="VDD78324.1"/>
    </source>
</evidence>
<evidence type="ECO:0000313" key="4">
    <source>
        <dbReference type="WBParaSite" id="MCOS_0000432601-mRNA-1"/>
    </source>
</evidence>
<keyword evidence="3" id="KW-1185">Reference proteome</keyword>
<gene>
    <name evidence="2" type="ORF">MCOS_LOCUS4327</name>
</gene>
<dbReference type="Proteomes" id="UP000267029">
    <property type="component" value="Unassembled WGS sequence"/>
</dbReference>
<evidence type="ECO:0000313" key="3">
    <source>
        <dbReference type="Proteomes" id="UP000267029"/>
    </source>
</evidence>
<protein>
    <submittedName>
        <fullName evidence="2 4">Uncharacterized protein</fullName>
    </submittedName>
</protein>
<proteinExistence type="predicted"/>